<proteinExistence type="predicted"/>
<organism evidence="1">
    <name type="scientific">marine sediment metagenome</name>
    <dbReference type="NCBI Taxonomy" id="412755"/>
    <lineage>
        <taxon>unclassified sequences</taxon>
        <taxon>metagenomes</taxon>
        <taxon>ecological metagenomes</taxon>
    </lineage>
</organism>
<feature type="non-terminal residue" evidence="1">
    <location>
        <position position="648"/>
    </location>
</feature>
<sequence length="648" mass="70302">HNVLYQTKVAIESMEVNIGNLQAIIANISNINTLNTNIDGNITSLTAIIANIGTMNVNIANLQSIITDIANIETLNTTISGNIDAVNTNIGNLQTIITDIANIETLNTNIDGNITSLTAIIANIGTINTNINNLQAIITDIANIETINTTISGNIATVNTNINNLQAIITDIENIETLSTTISGNITSLTAIIANIGTMNTNIGNLQAIISDIANIETLNTTISGNITSLTAIIANIGTMNTNIGNLQAIISDIANIETQNILMETSLATINTNIGTINTALTDIKATNADIDIHIDAINTLDIDISEQVNKSLEYSGTIGTGTETLVTTINSEYLYNSIVITMKANDNNNAYFEIILKNVDNVAFLSFTVIDNTPIYFNDYNFTPSNYIKVYIGNWSGTATIDYNVRFFYSRNVKPNEYTNIGRIVYTESHIFEIYDIGLLNRLSYSFYKFSSAQSYDIEIYAYMIKDGAETWIEILNKTITGSASESLTDTIAFNPMSKLKVFLHSDSTAPSAYFYLNLFFSKKTVAPDLEHNSLSGLNDGTSYEHLTQTYINIIDSLLHSESHTLGSHSEKLHASLASVLTSQHHIKTVSSEINLNNLAEKLHASLASVSTSQHHTKYTNANAVSAMGAKAGDNPLNHDKGGGFP</sequence>
<name>A0A0F9EH50_9ZZZZ</name>
<accession>A0A0F9EH50</accession>
<comment type="caution">
    <text evidence="1">The sequence shown here is derived from an EMBL/GenBank/DDBJ whole genome shotgun (WGS) entry which is preliminary data.</text>
</comment>
<dbReference type="EMBL" id="LAZR01027474">
    <property type="protein sequence ID" value="KKL65626.1"/>
    <property type="molecule type" value="Genomic_DNA"/>
</dbReference>
<evidence type="ECO:0000313" key="1">
    <source>
        <dbReference type="EMBL" id="KKL65626.1"/>
    </source>
</evidence>
<protein>
    <submittedName>
        <fullName evidence="1">Uncharacterized protein</fullName>
    </submittedName>
</protein>
<dbReference type="AlphaFoldDB" id="A0A0F9EH50"/>
<gene>
    <name evidence="1" type="ORF">LCGC14_2153100</name>
</gene>
<feature type="non-terminal residue" evidence="1">
    <location>
        <position position="1"/>
    </location>
</feature>
<reference evidence="1" key="1">
    <citation type="journal article" date="2015" name="Nature">
        <title>Complex archaea that bridge the gap between prokaryotes and eukaryotes.</title>
        <authorList>
            <person name="Spang A."/>
            <person name="Saw J.H."/>
            <person name="Jorgensen S.L."/>
            <person name="Zaremba-Niedzwiedzka K."/>
            <person name="Martijn J."/>
            <person name="Lind A.E."/>
            <person name="van Eijk R."/>
            <person name="Schleper C."/>
            <person name="Guy L."/>
            <person name="Ettema T.J."/>
        </authorList>
    </citation>
    <scope>NUCLEOTIDE SEQUENCE</scope>
</reference>